<keyword evidence="2" id="KW-0677">Repeat</keyword>
<dbReference type="GO" id="GO:0005783">
    <property type="term" value="C:endoplasmic reticulum"/>
    <property type="evidence" value="ECO:0007669"/>
    <property type="project" value="TreeGrafter"/>
</dbReference>
<evidence type="ECO:0000256" key="3">
    <source>
        <dbReference type="ARBA" id="ARBA00022771"/>
    </source>
</evidence>
<protein>
    <submittedName>
        <fullName evidence="9">AN1-type domain-containing protein</fullName>
    </submittedName>
</protein>
<keyword evidence="1" id="KW-0479">Metal-binding</keyword>
<proteinExistence type="predicted"/>
<dbReference type="PANTHER" id="PTHR14677:SF20">
    <property type="entry name" value="ZINC FINGER AN1-TYPE CONTAINING 2A-RELATED"/>
    <property type="match status" value="1"/>
</dbReference>
<evidence type="ECO:0000313" key="9">
    <source>
        <dbReference type="WBParaSite" id="jg7592"/>
    </source>
</evidence>
<evidence type="ECO:0000313" key="8">
    <source>
        <dbReference type="Proteomes" id="UP000887574"/>
    </source>
</evidence>
<accession>A0A915EPL3</accession>
<evidence type="ECO:0000256" key="6">
    <source>
        <dbReference type="SAM" id="MobiDB-lite"/>
    </source>
</evidence>
<dbReference type="Gene3D" id="4.10.1110.10">
    <property type="entry name" value="AN1-like Zinc finger"/>
    <property type="match status" value="2"/>
</dbReference>
<keyword evidence="8" id="KW-1185">Reference proteome</keyword>
<dbReference type="PANTHER" id="PTHR14677">
    <property type="entry name" value="ARSENITE INDUCUBLE RNA ASSOCIATED PROTEIN AIP-1-RELATED"/>
    <property type="match status" value="1"/>
</dbReference>
<feature type="region of interest" description="Disordered" evidence="6">
    <location>
        <begin position="175"/>
        <end position="218"/>
    </location>
</feature>
<dbReference type="Pfam" id="PF25403">
    <property type="entry name" value="zf-C2H2_ZFAND2"/>
    <property type="match status" value="1"/>
</dbReference>
<evidence type="ECO:0000256" key="1">
    <source>
        <dbReference type="ARBA" id="ARBA00022723"/>
    </source>
</evidence>
<sequence length="218" mass="25031">MAEFPDFGKHCSVPECRLLEFLPMKCDACTSILCSQHILYDAHRCQSAYRKNIQVPVCPLCNKPVPTAKNELPDQKVGEHIDRDCKSDPAKQKRNDDLQCSMLTCKKRELVPINCRDCRRNFCLNHRHTSEHNCLKHKENPMLRKRSGSVMQVAQNFSTENDEELAKALHAAMNGNFPSVDPEEMSRRLARQLQEEEYRNSNGNQSQPENSSQRCNVS</sequence>
<dbReference type="Pfam" id="PF01428">
    <property type="entry name" value="zf-AN1"/>
    <property type="match status" value="2"/>
</dbReference>
<evidence type="ECO:0000256" key="5">
    <source>
        <dbReference type="PROSITE-ProRule" id="PRU00449"/>
    </source>
</evidence>
<keyword evidence="3 5" id="KW-0863">Zinc-finger</keyword>
<dbReference type="SUPFAM" id="SSF118310">
    <property type="entry name" value="AN1-like Zinc finger"/>
    <property type="match status" value="2"/>
</dbReference>
<feature type="compositionally biased region" description="Polar residues" evidence="6">
    <location>
        <begin position="200"/>
        <end position="218"/>
    </location>
</feature>
<dbReference type="GO" id="GO:0043161">
    <property type="term" value="P:proteasome-mediated ubiquitin-dependent protein catabolic process"/>
    <property type="evidence" value="ECO:0007669"/>
    <property type="project" value="TreeGrafter"/>
</dbReference>
<dbReference type="GO" id="GO:0045047">
    <property type="term" value="P:protein targeting to ER"/>
    <property type="evidence" value="ECO:0007669"/>
    <property type="project" value="TreeGrafter"/>
</dbReference>
<dbReference type="InterPro" id="IPR000058">
    <property type="entry name" value="Znf_AN1"/>
</dbReference>
<dbReference type="SMART" id="SM00154">
    <property type="entry name" value="ZnF_AN1"/>
    <property type="match status" value="2"/>
</dbReference>
<dbReference type="Proteomes" id="UP000887574">
    <property type="component" value="Unplaced"/>
</dbReference>
<feature type="domain" description="AN1-type" evidence="7">
    <location>
        <begin position="5"/>
        <end position="53"/>
    </location>
</feature>
<dbReference type="GO" id="GO:0008270">
    <property type="term" value="F:zinc ion binding"/>
    <property type="evidence" value="ECO:0007669"/>
    <property type="project" value="UniProtKB-KW"/>
</dbReference>
<organism evidence="8 9">
    <name type="scientific">Ditylenchus dipsaci</name>
    <dbReference type="NCBI Taxonomy" id="166011"/>
    <lineage>
        <taxon>Eukaryota</taxon>
        <taxon>Metazoa</taxon>
        <taxon>Ecdysozoa</taxon>
        <taxon>Nematoda</taxon>
        <taxon>Chromadorea</taxon>
        <taxon>Rhabditida</taxon>
        <taxon>Tylenchina</taxon>
        <taxon>Tylenchomorpha</taxon>
        <taxon>Sphaerularioidea</taxon>
        <taxon>Anguinidae</taxon>
        <taxon>Anguininae</taxon>
        <taxon>Ditylenchus</taxon>
    </lineage>
</organism>
<dbReference type="InterPro" id="IPR035896">
    <property type="entry name" value="AN1-like_Znf"/>
</dbReference>
<dbReference type="InterPro" id="IPR057357">
    <property type="entry name" value="Znf-C2H2_ZFAND2A/B"/>
</dbReference>
<evidence type="ECO:0000256" key="2">
    <source>
        <dbReference type="ARBA" id="ARBA00022737"/>
    </source>
</evidence>
<dbReference type="FunFam" id="4.10.1110.10:FF:000003">
    <property type="entry name" value="AN1-type zinc finger protein 2B isoform X1"/>
    <property type="match status" value="1"/>
</dbReference>
<dbReference type="WBParaSite" id="jg7592">
    <property type="protein sequence ID" value="jg7592"/>
    <property type="gene ID" value="jg7592"/>
</dbReference>
<keyword evidence="4" id="KW-0862">Zinc</keyword>
<evidence type="ECO:0000256" key="4">
    <source>
        <dbReference type="ARBA" id="ARBA00022833"/>
    </source>
</evidence>
<name>A0A915EPL3_9BILA</name>
<evidence type="ECO:0000259" key="7">
    <source>
        <dbReference type="PROSITE" id="PS51039"/>
    </source>
</evidence>
<reference evidence="9" key="1">
    <citation type="submission" date="2022-11" db="UniProtKB">
        <authorList>
            <consortium name="WormBaseParasite"/>
        </authorList>
    </citation>
    <scope>IDENTIFICATION</scope>
</reference>
<dbReference type="PROSITE" id="PS51039">
    <property type="entry name" value="ZF_AN1"/>
    <property type="match status" value="1"/>
</dbReference>
<dbReference type="AlphaFoldDB" id="A0A915EPL3"/>